<keyword evidence="2" id="KW-1185">Reference proteome</keyword>
<evidence type="ECO:0000259" key="1">
    <source>
        <dbReference type="Pfam" id="PF21738"/>
    </source>
</evidence>
<accession>A0AAJ7C9W4</accession>
<dbReference type="InterPro" id="IPR049512">
    <property type="entry name" value="DJR-like_dom"/>
</dbReference>
<proteinExistence type="predicted"/>
<feature type="domain" description="Double jelly roll-like" evidence="1">
    <location>
        <begin position="2"/>
        <end position="300"/>
    </location>
</feature>
<dbReference type="PANTHER" id="PTHR36159:SF1">
    <property type="entry name" value="RETROVIRUS-RELATED POL POLYPROTEIN FROM TRANSPOSON 412-LIKE PROTEIN"/>
    <property type="match status" value="1"/>
</dbReference>
<dbReference type="AlphaFoldDB" id="A0AAJ7C9W4"/>
<protein>
    <submittedName>
        <fullName evidence="3">Uncharacterized protein LOC107272285</fullName>
    </submittedName>
</protein>
<dbReference type="PANTHER" id="PTHR36159">
    <property type="entry name" value="PROTEIN CBG23766"/>
    <property type="match status" value="1"/>
</dbReference>
<evidence type="ECO:0000313" key="3">
    <source>
        <dbReference type="RefSeq" id="XP_015604781.1"/>
    </source>
</evidence>
<dbReference type="KEGG" id="ccin:107272285"/>
<evidence type="ECO:0000313" key="2">
    <source>
        <dbReference type="Proteomes" id="UP000694920"/>
    </source>
</evidence>
<dbReference type="Pfam" id="PF21738">
    <property type="entry name" value="DJR-like_dom"/>
    <property type="match status" value="1"/>
</dbReference>
<sequence length="313" mass="36048">MNAIKIDRNKNVGLTSLIKGYISLSPGQRSLMENAGWLDVREREKLTNADGYFDVSVPLSLILGFAEDYRKIVINAKHELILTRAKSDINAIVQTAPEECKVLIHKLEWLIPYVKVSDRRKIQLLRFIERDAPISVSFRTWELYEYPLLPTTSKHVWTVKTSTQLEKPRYVILGVQTSRKNKKNKNASHFDHCKVRDVKIFLNSQYYPYGNLNLDIHHNLFAALYEMYANFQATYYGKDPEPLLKKNEFLDYAPLIVIDCSKQNESLTLGPVDIRLEFEAQDNFPADTSAFCMILHDCIVEYNPISGGVKKLV</sequence>
<organism evidence="2 3">
    <name type="scientific">Cephus cinctus</name>
    <name type="common">Wheat stem sawfly</name>
    <dbReference type="NCBI Taxonomy" id="211228"/>
    <lineage>
        <taxon>Eukaryota</taxon>
        <taxon>Metazoa</taxon>
        <taxon>Ecdysozoa</taxon>
        <taxon>Arthropoda</taxon>
        <taxon>Hexapoda</taxon>
        <taxon>Insecta</taxon>
        <taxon>Pterygota</taxon>
        <taxon>Neoptera</taxon>
        <taxon>Endopterygota</taxon>
        <taxon>Hymenoptera</taxon>
        <taxon>Cephoidea</taxon>
        <taxon>Cephidae</taxon>
        <taxon>Cephus</taxon>
    </lineage>
</organism>
<dbReference type="Proteomes" id="UP000694920">
    <property type="component" value="Unplaced"/>
</dbReference>
<dbReference type="GeneID" id="107272285"/>
<reference evidence="3" key="1">
    <citation type="submission" date="2025-08" db="UniProtKB">
        <authorList>
            <consortium name="RefSeq"/>
        </authorList>
    </citation>
    <scope>IDENTIFICATION</scope>
</reference>
<name>A0AAJ7C9W4_CEPCN</name>
<gene>
    <name evidence="3" type="primary">LOC107272285</name>
</gene>
<dbReference type="RefSeq" id="XP_015604781.1">
    <property type="nucleotide sequence ID" value="XM_015749295.1"/>
</dbReference>